<dbReference type="Gene3D" id="3.40.10.10">
    <property type="entry name" value="DNA Methylphosphotriester Repair Domain"/>
    <property type="match status" value="1"/>
</dbReference>
<evidence type="ECO:0000256" key="2">
    <source>
        <dbReference type="SAM" id="SignalP"/>
    </source>
</evidence>
<evidence type="ECO:0000256" key="1">
    <source>
        <dbReference type="SAM" id="MobiDB-lite"/>
    </source>
</evidence>
<evidence type="ECO:0000259" key="3">
    <source>
        <dbReference type="Pfam" id="PF13930"/>
    </source>
</evidence>
<evidence type="ECO:0000313" key="5">
    <source>
        <dbReference type="Proteomes" id="UP000468668"/>
    </source>
</evidence>
<accession>A0A6N6NR63</accession>
<dbReference type="InterPro" id="IPR044927">
    <property type="entry name" value="Endonuclea_NS_2"/>
</dbReference>
<dbReference type="RefSeq" id="WP_158048757.1">
    <property type="nucleotide sequence ID" value="NZ_WAJR01000002.1"/>
</dbReference>
<feature type="domain" description="Type VII secretion system protein EssD-like" evidence="3">
    <location>
        <begin position="98"/>
        <end position="221"/>
    </location>
</feature>
<gene>
    <name evidence="4" type="ORF">F8C90_01925</name>
</gene>
<sequence length="379" mass="40453">MQTQQTTSPARERLVRTLASLLLTMSLCLPSLSGCAGIESTENGNIAASSQQVSAGSAAAKLSDIPEYSGALCIDVNKGQPGFSADDAARGSFMEFSELDFEGRCGTAAGLIGPETVSNAERGDISQVHPSGWVQHRYSFVDHEMLYNRSHLIAHQLCGEDANERNLITGTHTMNAVGMTYYEDLVGNYVRRTNNHVLYRVTPLFAANDLVARGVQMEAESVEDGGQTIRFNVFVYNVEPGVKIDYVTGDNWESSEVPAVKTKGETTTTRGTGTDAALSQYAASKGEAGASGTSGSSDTSSSTQAAPSGSSDAKTSGDSSSSASTTEQQTYILNKRSHKFHRPECDSVQSMSPSNKEEFTGLRQTLIDEGYTPCRSCNP</sequence>
<dbReference type="SUPFAM" id="SSF57884">
    <property type="entry name" value="Ada DNA repair protein, N-terminal domain (N-Ada 10)"/>
    <property type="match status" value="1"/>
</dbReference>
<name>A0A6N6NR63_9ACTN</name>
<feature type="signal peptide" evidence="2">
    <location>
        <begin position="1"/>
        <end position="36"/>
    </location>
</feature>
<reference evidence="4 5" key="1">
    <citation type="submission" date="2019-09" db="EMBL/GenBank/DDBJ databases">
        <title>Whole genome shotgun sequencing (WGS) of Ellagibacter isourolithinifaciens DSM 104140(T) and Adlercreutzia muris DSM 29508(T).</title>
        <authorList>
            <person name="Stoll D.A."/>
            <person name="Danylec N."/>
            <person name="Huch M."/>
        </authorList>
    </citation>
    <scope>NUCLEOTIDE SEQUENCE [LARGE SCALE GENOMIC DNA]</scope>
    <source>
        <strain evidence="4 5">DSM 104140</strain>
    </source>
</reference>
<dbReference type="OrthoDB" id="9783680at2"/>
<feature type="region of interest" description="Disordered" evidence="1">
    <location>
        <begin position="283"/>
        <end position="358"/>
    </location>
</feature>
<organism evidence="4 5">
    <name type="scientific">Ellagibacter isourolithinifaciens</name>
    <dbReference type="NCBI Taxonomy" id="2137581"/>
    <lineage>
        <taxon>Bacteria</taxon>
        <taxon>Bacillati</taxon>
        <taxon>Actinomycetota</taxon>
        <taxon>Coriobacteriia</taxon>
        <taxon>Eggerthellales</taxon>
        <taxon>Eggerthellaceae</taxon>
        <taxon>Ellagibacter</taxon>
    </lineage>
</organism>
<dbReference type="EMBL" id="WAJR01000002">
    <property type="protein sequence ID" value="KAB1642490.1"/>
    <property type="molecule type" value="Genomic_DNA"/>
</dbReference>
<dbReference type="AlphaFoldDB" id="A0A6N6NR63"/>
<dbReference type="InterPro" id="IPR035451">
    <property type="entry name" value="Ada-like_dom_sf"/>
</dbReference>
<proteinExistence type="predicted"/>
<dbReference type="Proteomes" id="UP000468668">
    <property type="component" value="Unassembled WGS sequence"/>
</dbReference>
<comment type="caution">
    <text evidence="4">The sequence shown here is derived from an EMBL/GenBank/DDBJ whole genome shotgun (WGS) entry which is preliminary data.</text>
</comment>
<protein>
    <recommendedName>
        <fullName evidence="3">Type VII secretion system protein EssD-like domain-containing protein</fullName>
    </recommendedName>
</protein>
<feature type="chain" id="PRO_5038611702" description="Type VII secretion system protein EssD-like domain-containing protein" evidence="2">
    <location>
        <begin position="37"/>
        <end position="379"/>
    </location>
</feature>
<feature type="compositionally biased region" description="Low complexity" evidence="1">
    <location>
        <begin position="283"/>
        <end position="325"/>
    </location>
</feature>
<dbReference type="GeneID" id="98657158"/>
<keyword evidence="2" id="KW-0732">Signal</keyword>
<dbReference type="Pfam" id="PF13930">
    <property type="entry name" value="Endonuclea_NS_2"/>
    <property type="match status" value="1"/>
</dbReference>
<evidence type="ECO:0000313" key="4">
    <source>
        <dbReference type="EMBL" id="KAB1642490.1"/>
    </source>
</evidence>
<dbReference type="InterPro" id="IPR044929">
    <property type="entry name" value="DNA/RNA_non-sp_Endonuclease_sf"/>
</dbReference>
<keyword evidence="5" id="KW-1185">Reference proteome</keyword>
<dbReference type="Gene3D" id="3.40.570.10">
    <property type="entry name" value="Extracellular Endonuclease, subunit A"/>
    <property type="match status" value="1"/>
</dbReference>